<feature type="compositionally biased region" description="Basic and acidic residues" evidence="3">
    <location>
        <begin position="510"/>
        <end position="526"/>
    </location>
</feature>
<dbReference type="PANTHER" id="PTHR19321">
    <property type="entry name" value="PROTEIN REGULATOR OF CYTOKINESIS 1 PRC1-RELATED"/>
    <property type="match status" value="1"/>
</dbReference>
<evidence type="ECO:0008006" key="6">
    <source>
        <dbReference type="Google" id="ProtNLM"/>
    </source>
</evidence>
<reference evidence="4 5" key="2">
    <citation type="submission" date="2024-10" db="EMBL/GenBank/DDBJ databases">
        <authorList>
            <person name="Ryan C."/>
        </authorList>
    </citation>
    <scope>NUCLEOTIDE SEQUENCE [LARGE SCALE GENOMIC DNA]</scope>
</reference>
<dbReference type="GO" id="GO:0005874">
    <property type="term" value="C:microtubule"/>
    <property type="evidence" value="ECO:0007669"/>
    <property type="project" value="UniProtKB-KW"/>
</dbReference>
<gene>
    <name evidence="4" type="ORF">URODEC1_LOCUS77430</name>
</gene>
<organism evidence="4 5">
    <name type="scientific">Urochloa decumbens</name>
    <dbReference type="NCBI Taxonomy" id="240449"/>
    <lineage>
        <taxon>Eukaryota</taxon>
        <taxon>Viridiplantae</taxon>
        <taxon>Streptophyta</taxon>
        <taxon>Embryophyta</taxon>
        <taxon>Tracheophyta</taxon>
        <taxon>Spermatophyta</taxon>
        <taxon>Magnoliopsida</taxon>
        <taxon>Liliopsida</taxon>
        <taxon>Poales</taxon>
        <taxon>Poaceae</taxon>
        <taxon>PACMAD clade</taxon>
        <taxon>Panicoideae</taxon>
        <taxon>Panicodae</taxon>
        <taxon>Paniceae</taxon>
        <taxon>Melinidinae</taxon>
        <taxon>Urochloa</taxon>
    </lineage>
</organism>
<evidence type="ECO:0000256" key="2">
    <source>
        <dbReference type="ARBA" id="ARBA00022701"/>
    </source>
</evidence>
<accession>A0ABC9CQG8</accession>
<keyword evidence="2" id="KW-0493">Microtubule</keyword>
<evidence type="ECO:0000256" key="1">
    <source>
        <dbReference type="ARBA" id="ARBA00006187"/>
    </source>
</evidence>
<name>A0ABC9CQG8_9POAL</name>
<evidence type="ECO:0000313" key="5">
    <source>
        <dbReference type="Proteomes" id="UP001497457"/>
    </source>
</evidence>
<dbReference type="Proteomes" id="UP001497457">
    <property type="component" value="Chromosome 3rd"/>
</dbReference>
<sequence length="615" mass="67742">MLSLRLRAILFPFQMEPRREELLHELGEMWDEIGEGEGDRRGMLQALEEECLNVYRAKVEQVRHHRAQLRREIADSVAEVAAICATIGEPPTTVQTACSSLQGTGSLKEELGSIAPELAEMRRRREERRRQFSDVTERVNRIQHEMNLGGGGGGGVGQPRVVADGSDLTLTKLEELRAYLQHLQSEKESRTKKVAELMALLHSSSLVLGMDPREFSAAQGGDQTAGHFSDAAIARLASEIERLREIKRSRMEKLQDLVASMLELWHLMDTPAEEQKRFQGVACNIAASEDEITEPGALSTASIRNVGGGGSGVLFFSAGGGGAARLAGLGAPPCVLTVGACVQVEAEVVRLETLKECRMKDLVAKKYEELKEIRRRARLPEEEDGDMFGAGDGDAERALVLERLEVRISEAKDLEFSRKDVLERMDKWQAALEEESWLEEYSRNENRYNVGKGTHLVLKRAEKARALVGKMPAMAEALTAKVVAWEKERGVKFEYDGEVLLEMLEEYGNARKEKEQERKRQRDQRRMQGAAAAAPPPERDASPVARQPPKNIKNVTRTLSMGRNGGAGAGGGGGSARKAPAAASRPGTPSYLKSPMSARRGGSDETQMLSSDSFE</sequence>
<dbReference type="Pfam" id="PF03999">
    <property type="entry name" value="MAP65_ASE1"/>
    <property type="match status" value="2"/>
</dbReference>
<comment type="similarity">
    <text evidence="1">Belongs to the MAP65/ASE1 family.</text>
</comment>
<feature type="compositionally biased region" description="Polar residues" evidence="3">
    <location>
        <begin position="604"/>
        <end position="615"/>
    </location>
</feature>
<feature type="compositionally biased region" description="Gly residues" evidence="3">
    <location>
        <begin position="563"/>
        <end position="575"/>
    </location>
</feature>
<dbReference type="EMBL" id="OZ075113">
    <property type="protein sequence ID" value="CAL5024265.1"/>
    <property type="molecule type" value="Genomic_DNA"/>
</dbReference>
<proteinExistence type="inferred from homology"/>
<feature type="compositionally biased region" description="Low complexity" evidence="3">
    <location>
        <begin position="576"/>
        <end position="587"/>
    </location>
</feature>
<protein>
    <recommendedName>
        <fullName evidence="6">65-kDa microtubule-associated protein 3</fullName>
    </recommendedName>
</protein>
<reference evidence="5" key="1">
    <citation type="submission" date="2024-06" db="EMBL/GenBank/DDBJ databases">
        <authorList>
            <person name="Ryan C."/>
        </authorList>
    </citation>
    <scope>NUCLEOTIDE SEQUENCE [LARGE SCALE GENOMIC DNA]</scope>
</reference>
<dbReference type="Gene3D" id="1.20.58.1520">
    <property type="match status" value="1"/>
</dbReference>
<keyword evidence="5" id="KW-1185">Reference proteome</keyword>
<dbReference type="PANTHER" id="PTHR19321:SF13">
    <property type="entry name" value="OS02G0126300 PROTEIN"/>
    <property type="match status" value="1"/>
</dbReference>
<feature type="region of interest" description="Disordered" evidence="3">
    <location>
        <begin position="510"/>
        <end position="615"/>
    </location>
</feature>
<evidence type="ECO:0000256" key="3">
    <source>
        <dbReference type="SAM" id="MobiDB-lite"/>
    </source>
</evidence>
<dbReference type="InterPro" id="IPR007145">
    <property type="entry name" value="MAP65_Ase1_PRC1"/>
</dbReference>
<dbReference type="AlphaFoldDB" id="A0ABC9CQG8"/>
<evidence type="ECO:0000313" key="4">
    <source>
        <dbReference type="EMBL" id="CAL5024265.1"/>
    </source>
</evidence>